<keyword evidence="6 8" id="KW-0206">Cytoskeleton</keyword>
<feature type="compositionally biased region" description="Low complexity" evidence="9">
    <location>
        <begin position="195"/>
        <end position="208"/>
    </location>
</feature>
<evidence type="ECO:0000313" key="11">
    <source>
        <dbReference type="EMBL" id="GLC51521.1"/>
    </source>
</evidence>
<dbReference type="SUPFAM" id="SSF52540">
    <property type="entry name" value="P-loop containing nucleoside triphosphate hydrolases"/>
    <property type="match status" value="1"/>
</dbReference>
<dbReference type="InterPro" id="IPR041569">
    <property type="entry name" value="AAA_lid_3"/>
</dbReference>
<dbReference type="InterPro" id="IPR027417">
    <property type="entry name" value="P-loop_NTPase"/>
</dbReference>
<evidence type="ECO:0000259" key="10">
    <source>
        <dbReference type="SMART" id="SM00382"/>
    </source>
</evidence>
<dbReference type="SMART" id="SM00382">
    <property type="entry name" value="AAA"/>
    <property type="match status" value="1"/>
</dbReference>
<dbReference type="GO" id="GO:0005874">
    <property type="term" value="C:microtubule"/>
    <property type="evidence" value="ECO:0007669"/>
    <property type="project" value="UniProtKB-KW"/>
</dbReference>
<dbReference type="AlphaFoldDB" id="A0A9W6BFZ8"/>
<keyword evidence="4 8" id="KW-0547">Nucleotide-binding</keyword>
<dbReference type="InterPro" id="IPR003960">
    <property type="entry name" value="ATPase_AAA_CS"/>
</dbReference>
<dbReference type="FunFam" id="1.10.8.60:FF:000025">
    <property type="entry name" value="Katanin p60 ATPase-containing subunit A1"/>
    <property type="match status" value="1"/>
</dbReference>
<keyword evidence="3 8" id="KW-0493">Microtubule</keyword>
<comment type="similarity">
    <text evidence="8">Belongs to the AAA ATPase family. Katanin p60 subunit A1 subfamily.</text>
</comment>
<dbReference type="Gene3D" id="1.10.8.60">
    <property type="match status" value="1"/>
</dbReference>
<dbReference type="PROSITE" id="PS00674">
    <property type="entry name" value="AAA"/>
    <property type="match status" value="1"/>
</dbReference>
<comment type="function">
    <text evidence="8">Severs microtubules in an ATP-dependent manner. Microtubule severing may promote rapid reorganization of cellular microtubule arrays.</text>
</comment>
<dbReference type="GO" id="GO:0008017">
    <property type="term" value="F:microtubule binding"/>
    <property type="evidence" value="ECO:0007669"/>
    <property type="project" value="UniProtKB-UniRule"/>
</dbReference>
<dbReference type="InterPro" id="IPR015415">
    <property type="entry name" value="Spast_Vps4_C"/>
</dbReference>
<organism evidence="11 12">
    <name type="scientific">Pleodorina starrii</name>
    <dbReference type="NCBI Taxonomy" id="330485"/>
    <lineage>
        <taxon>Eukaryota</taxon>
        <taxon>Viridiplantae</taxon>
        <taxon>Chlorophyta</taxon>
        <taxon>core chlorophytes</taxon>
        <taxon>Chlorophyceae</taxon>
        <taxon>CS clade</taxon>
        <taxon>Chlamydomonadales</taxon>
        <taxon>Volvocaceae</taxon>
        <taxon>Pleodorina</taxon>
    </lineage>
</organism>
<dbReference type="PANTHER" id="PTHR23074">
    <property type="entry name" value="AAA DOMAIN-CONTAINING"/>
    <property type="match status" value="1"/>
</dbReference>
<feature type="region of interest" description="Disordered" evidence="9">
    <location>
        <begin position="403"/>
        <end position="425"/>
    </location>
</feature>
<dbReference type="GO" id="GO:0008568">
    <property type="term" value="F:microtubule severing ATPase activity"/>
    <property type="evidence" value="ECO:0007669"/>
    <property type="project" value="UniProtKB-EC"/>
</dbReference>
<dbReference type="GO" id="GO:0051013">
    <property type="term" value="P:microtubule severing"/>
    <property type="evidence" value="ECO:0007669"/>
    <property type="project" value="UniProtKB-UniRule"/>
</dbReference>
<dbReference type="CDD" id="cd21748">
    <property type="entry name" value="Kp60-NTD"/>
    <property type="match status" value="1"/>
</dbReference>
<dbReference type="GO" id="GO:0016887">
    <property type="term" value="F:ATP hydrolysis activity"/>
    <property type="evidence" value="ECO:0007669"/>
    <property type="project" value="InterPro"/>
</dbReference>
<dbReference type="GO" id="GO:0005737">
    <property type="term" value="C:cytoplasm"/>
    <property type="evidence" value="ECO:0007669"/>
    <property type="project" value="UniProtKB-UniRule"/>
</dbReference>
<keyword evidence="7 8" id="KW-0413">Isomerase</keyword>
<dbReference type="FunFam" id="3.40.50.300:FF:000159">
    <property type="entry name" value="Katanin p60 ATPase-containing subunit A1"/>
    <property type="match status" value="1"/>
</dbReference>
<dbReference type="InterPro" id="IPR050304">
    <property type="entry name" value="MT-severing_AAA_ATPase"/>
</dbReference>
<dbReference type="Pfam" id="PF09336">
    <property type="entry name" value="Vps4_C"/>
    <property type="match status" value="1"/>
</dbReference>
<evidence type="ECO:0000256" key="8">
    <source>
        <dbReference type="HAMAP-Rule" id="MF_03023"/>
    </source>
</evidence>
<dbReference type="Gene3D" id="3.40.50.300">
    <property type="entry name" value="P-loop containing nucleotide triphosphate hydrolases"/>
    <property type="match status" value="1"/>
</dbReference>
<sequence>MGADVQAITIAVTAGRDCAMSGDYSASVTYYENAVDSTTKYIRMLGDPHAIRQWTALLHQLQEEFSIVRQCDKEARGMRMDPGVSRSNSYPDQLGDARGSASYDDGYRQPIVVCHNPGQGQDDPMVWRPPTREGRGGGGAAARAPAGRARASQEDNRQMPSWANNGGGGGGGVRGGNAAGPSGRSSSAQRRPTDARGGSNQAAGNSAGYDKPWRQNMAGKGGNAGGGGAAGGKGGGAAGGAAANKKQYIGPDQELATMLERDIIDQGINIKWDDIAGLEEAKRVLNEALVLPMIMPDFFTGIRRPVKGVLLFGPPGTGKTMLAKAAATETSCTFFNVSSATLASKYRGESERMVRVLFDMAREMAPAMIFIDEVDSLCSQRGTANEHEASRRVKTELLVQIDGVHGGGGSDKDKDGAGADGEPPAPRHVFVLAATNFPWDIDEALRRRLEKRVYIPLPGQAQRLQLLKINLKEVDVAPGVNLESVAAQLEGYSGDDITNICRDAAMNGMRRLVAGKTPAEIKALREAGKDSFKEPVTSEDFQQAIRKINPSVSKEDIKRHEEWLGVFGST</sequence>
<evidence type="ECO:0000256" key="1">
    <source>
        <dbReference type="ARBA" id="ARBA00004245"/>
    </source>
</evidence>
<reference evidence="11 12" key="1">
    <citation type="journal article" date="2023" name="Commun. Biol.">
        <title>Reorganization of the ancestral sex-determining regions during the evolution of trioecy in Pleodorina starrii.</title>
        <authorList>
            <person name="Takahashi K."/>
            <person name="Suzuki S."/>
            <person name="Kawai-Toyooka H."/>
            <person name="Yamamoto K."/>
            <person name="Hamaji T."/>
            <person name="Ootsuki R."/>
            <person name="Yamaguchi H."/>
            <person name="Kawachi M."/>
            <person name="Higashiyama T."/>
            <person name="Nozaki H."/>
        </authorList>
    </citation>
    <scope>NUCLEOTIDE SEQUENCE [LARGE SCALE GENOMIC DNA]</scope>
    <source>
        <strain evidence="11 12">NIES-4479</strain>
    </source>
</reference>
<evidence type="ECO:0000256" key="6">
    <source>
        <dbReference type="ARBA" id="ARBA00023212"/>
    </source>
</evidence>
<feature type="binding site" evidence="8">
    <location>
        <begin position="313"/>
        <end position="320"/>
    </location>
    <ligand>
        <name>ATP</name>
        <dbReference type="ChEBI" id="CHEBI:30616"/>
    </ligand>
</feature>
<dbReference type="EMBL" id="BRXU01000004">
    <property type="protein sequence ID" value="GLC51521.1"/>
    <property type="molecule type" value="Genomic_DNA"/>
</dbReference>
<evidence type="ECO:0000313" key="12">
    <source>
        <dbReference type="Proteomes" id="UP001165080"/>
    </source>
</evidence>
<dbReference type="Gene3D" id="1.20.58.80">
    <property type="entry name" value="Phosphotransferase system, lactose/cellobiose-type IIA subunit"/>
    <property type="match status" value="1"/>
</dbReference>
<protein>
    <recommendedName>
        <fullName evidence="8">Katanin p60 ATPase-containing subunit A1</fullName>
        <shortName evidence="8">Katanin p60 subunit A1</shortName>
        <ecNumber evidence="8">5.6.1.1</ecNumber>
    </recommendedName>
    <alternativeName>
        <fullName evidence="8">p60 katanin</fullName>
    </alternativeName>
</protein>
<feature type="region of interest" description="Disordered" evidence="9">
    <location>
        <begin position="78"/>
        <end position="103"/>
    </location>
</feature>
<evidence type="ECO:0000256" key="5">
    <source>
        <dbReference type="ARBA" id="ARBA00022840"/>
    </source>
</evidence>
<feature type="domain" description="AAA+ ATPase" evidence="10">
    <location>
        <begin position="305"/>
        <end position="459"/>
    </location>
</feature>
<dbReference type="GO" id="GO:0005524">
    <property type="term" value="F:ATP binding"/>
    <property type="evidence" value="ECO:0007669"/>
    <property type="project" value="UniProtKB-KW"/>
</dbReference>
<name>A0A9W6BFZ8_9CHLO</name>
<dbReference type="Proteomes" id="UP001165080">
    <property type="component" value="Unassembled WGS sequence"/>
</dbReference>
<dbReference type="Pfam" id="PF00004">
    <property type="entry name" value="AAA"/>
    <property type="match status" value="1"/>
</dbReference>
<comment type="caution">
    <text evidence="11">The sequence shown here is derived from an EMBL/GenBank/DDBJ whole genome shotgun (WGS) entry which is preliminary data.</text>
</comment>
<feature type="compositionally biased region" description="Low complexity" evidence="9">
    <location>
        <begin position="141"/>
        <end position="150"/>
    </location>
</feature>
<evidence type="ECO:0000256" key="9">
    <source>
        <dbReference type="SAM" id="MobiDB-lite"/>
    </source>
</evidence>
<gene>
    <name evidence="11" type="primary">PLEST001487</name>
    <name evidence="8" type="synonym">KATNA1</name>
    <name evidence="11" type="ORF">PLESTB_000511500</name>
</gene>
<evidence type="ECO:0000256" key="3">
    <source>
        <dbReference type="ARBA" id="ARBA00022701"/>
    </source>
</evidence>
<keyword evidence="5 8" id="KW-0067">ATP-binding</keyword>
<dbReference type="Pfam" id="PF17862">
    <property type="entry name" value="AAA_lid_3"/>
    <property type="match status" value="1"/>
</dbReference>
<proteinExistence type="inferred from homology"/>
<keyword evidence="2 8" id="KW-0963">Cytoplasm</keyword>
<feature type="region of interest" description="Disordered" evidence="9">
    <location>
        <begin position="115"/>
        <end position="243"/>
    </location>
</feature>
<dbReference type="InterPro" id="IPR048611">
    <property type="entry name" value="KATNA1_MIT"/>
</dbReference>
<comment type="catalytic activity">
    <reaction evidence="8">
        <text>n ATP + n H2O + a microtubule = n ADP + n phosphate + (n+1) alpha/beta tubulin heterodimers.</text>
        <dbReference type="EC" id="5.6.1.1"/>
    </reaction>
</comment>
<evidence type="ECO:0000256" key="7">
    <source>
        <dbReference type="ARBA" id="ARBA00023235"/>
    </source>
</evidence>
<feature type="compositionally biased region" description="Gly residues" evidence="9">
    <location>
        <begin position="219"/>
        <end position="239"/>
    </location>
</feature>
<dbReference type="InterPro" id="IPR003593">
    <property type="entry name" value="AAA+_ATPase"/>
</dbReference>
<dbReference type="InterPro" id="IPR028596">
    <property type="entry name" value="KATNA1"/>
</dbReference>
<comment type="subcellular location">
    <subcellularLocation>
        <location evidence="1 8">Cytoplasm</location>
        <location evidence="1 8">Cytoskeleton</location>
    </subcellularLocation>
</comment>
<dbReference type="PANTHER" id="PTHR23074:SF19">
    <property type="entry name" value="KATANIN P60 ATPASE-CONTAINING SUBUNIT A1"/>
    <property type="match status" value="1"/>
</dbReference>
<accession>A0A9W6BFZ8</accession>
<keyword evidence="12" id="KW-1185">Reference proteome</keyword>
<evidence type="ECO:0000256" key="4">
    <source>
        <dbReference type="ARBA" id="ARBA00022741"/>
    </source>
</evidence>
<dbReference type="EC" id="5.6.1.1" evidence="8"/>
<dbReference type="HAMAP" id="MF_03023">
    <property type="entry name" value="Katanin_p60_A1"/>
    <property type="match status" value="1"/>
</dbReference>
<evidence type="ECO:0000256" key="2">
    <source>
        <dbReference type="ARBA" id="ARBA00022490"/>
    </source>
</evidence>
<dbReference type="InterPro" id="IPR003959">
    <property type="entry name" value="ATPase_AAA_core"/>
</dbReference>
<dbReference type="Pfam" id="PF21126">
    <property type="entry name" value="KATNA1_MIT"/>
    <property type="match status" value="1"/>
</dbReference>
<dbReference type="OrthoDB" id="191529at2759"/>
<feature type="compositionally biased region" description="Gly residues" evidence="9">
    <location>
        <begin position="165"/>
        <end position="178"/>
    </location>
</feature>